<proteinExistence type="predicted"/>
<accession>A0A9P0PYE9</accession>
<reference evidence="1" key="1">
    <citation type="submission" date="2022-03" db="EMBL/GenBank/DDBJ databases">
        <authorList>
            <person name="Sayadi A."/>
        </authorList>
    </citation>
    <scope>NUCLEOTIDE SEQUENCE</scope>
</reference>
<comment type="caution">
    <text evidence="1">The sequence shown here is derived from an EMBL/GenBank/DDBJ whole genome shotgun (WGS) entry which is preliminary data.</text>
</comment>
<dbReference type="AlphaFoldDB" id="A0A9P0PYE9"/>
<evidence type="ECO:0000313" key="1">
    <source>
        <dbReference type="EMBL" id="CAH1998592.1"/>
    </source>
</evidence>
<organism evidence="1 2">
    <name type="scientific">Acanthoscelides obtectus</name>
    <name type="common">Bean weevil</name>
    <name type="synonym">Bruchus obtectus</name>
    <dbReference type="NCBI Taxonomy" id="200917"/>
    <lineage>
        <taxon>Eukaryota</taxon>
        <taxon>Metazoa</taxon>
        <taxon>Ecdysozoa</taxon>
        <taxon>Arthropoda</taxon>
        <taxon>Hexapoda</taxon>
        <taxon>Insecta</taxon>
        <taxon>Pterygota</taxon>
        <taxon>Neoptera</taxon>
        <taxon>Endopterygota</taxon>
        <taxon>Coleoptera</taxon>
        <taxon>Polyphaga</taxon>
        <taxon>Cucujiformia</taxon>
        <taxon>Chrysomeloidea</taxon>
        <taxon>Chrysomelidae</taxon>
        <taxon>Bruchinae</taxon>
        <taxon>Bruchini</taxon>
        <taxon>Acanthoscelides</taxon>
    </lineage>
</organism>
<name>A0A9P0PYE9_ACAOB</name>
<dbReference type="Proteomes" id="UP001152888">
    <property type="component" value="Unassembled WGS sequence"/>
</dbReference>
<dbReference type="EMBL" id="CAKOFQ010007335">
    <property type="protein sequence ID" value="CAH1998592.1"/>
    <property type="molecule type" value="Genomic_DNA"/>
</dbReference>
<keyword evidence="2" id="KW-1185">Reference proteome</keyword>
<evidence type="ECO:0000313" key="2">
    <source>
        <dbReference type="Proteomes" id="UP001152888"/>
    </source>
</evidence>
<protein>
    <submittedName>
        <fullName evidence="1">Uncharacterized protein</fullName>
    </submittedName>
</protein>
<gene>
    <name evidence="1" type="ORF">ACAOBT_LOCUS24479</name>
</gene>
<sequence length="83" mass="10018">MHPRFKRFSEFQTFFNIKPHKLLHSSQTRWLSLISAEEMSGKDIRNEIHWLEETSGGSRKYFWRVGDLRTSRTQDNSPCRRHP</sequence>